<keyword evidence="1" id="KW-0812">Transmembrane</keyword>
<sequence length="95" mass="11134">MNNPRAFWHYYQDVNLYNLLFSMIFGVFYGLQWGLIIFGTVGTLIGLLGFQQFKKKEYFLYSNLGYSKRNLMLRAGILNLAITLLMLFIIFLCTV</sequence>
<feature type="transmembrane region" description="Helical" evidence="1">
    <location>
        <begin position="20"/>
        <end position="50"/>
    </location>
</feature>
<keyword evidence="1" id="KW-1133">Transmembrane helix</keyword>
<feature type="transmembrane region" description="Helical" evidence="1">
    <location>
        <begin position="71"/>
        <end position="92"/>
    </location>
</feature>
<dbReference type="Proteomes" id="UP000244677">
    <property type="component" value="Chromosome"/>
</dbReference>
<evidence type="ECO:0000313" key="2">
    <source>
        <dbReference type="EMBL" id="AWG26247.1"/>
    </source>
</evidence>
<name>A0A2S1LR62_9FLAO</name>
<keyword evidence="1" id="KW-0472">Membrane</keyword>
<evidence type="ECO:0000313" key="3">
    <source>
        <dbReference type="Proteomes" id="UP000244677"/>
    </source>
</evidence>
<proteinExistence type="predicted"/>
<dbReference type="OrthoDB" id="1454111at2"/>
<accession>A0A2S1LR62</accession>
<gene>
    <name evidence="2" type="ORF">FK004_13920</name>
</gene>
<dbReference type="KEGG" id="fki:FK004_13920"/>
<dbReference type="AlphaFoldDB" id="A0A2S1LR62"/>
<reference evidence="2 3" key="1">
    <citation type="submission" date="2017-04" db="EMBL/GenBank/DDBJ databases">
        <title>Complete genome sequence of Flavobacterium kingsejong AJ004.</title>
        <authorList>
            <person name="Lee P.C."/>
        </authorList>
    </citation>
    <scope>NUCLEOTIDE SEQUENCE [LARGE SCALE GENOMIC DNA]</scope>
    <source>
        <strain evidence="2 3">AJ004</strain>
    </source>
</reference>
<protein>
    <submittedName>
        <fullName evidence="2">Uncharacterized protein</fullName>
    </submittedName>
</protein>
<evidence type="ECO:0000256" key="1">
    <source>
        <dbReference type="SAM" id="Phobius"/>
    </source>
</evidence>
<dbReference type="EMBL" id="CP020919">
    <property type="protein sequence ID" value="AWG26247.1"/>
    <property type="molecule type" value="Genomic_DNA"/>
</dbReference>
<organism evidence="2 3">
    <name type="scientific">Flavobacterium kingsejongi</name>
    <dbReference type="NCBI Taxonomy" id="1678728"/>
    <lineage>
        <taxon>Bacteria</taxon>
        <taxon>Pseudomonadati</taxon>
        <taxon>Bacteroidota</taxon>
        <taxon>Flavobacteriia</taxon>
        <taxon>Flavobacteriales</taxon>
        <taxon>Flavobacteriaceae</taxon>
        <taxon>Flavobacterium</taxon>
    </lineage>
</organism>
<keyword evidence="3" id="KW-1185">Reference proteome</keyword>
<dbReference type="RefSeq" id="WP_108737782.1">
    <property type="nucleotide sequence ID" value="NZ_CP020919.1"/>
</dbReference>